<accession>A0ABQ8ISP4</accession>
<gene>
    <name evidence="1" type="ORF">DERP_006904</name>
</gene>
<comment type="caution">
    <text evidence="1">The sequence shown here is derived from an EMBL/GenBank/DDBJ whole genome shotgun (WGS) entry which is preliminary data.</text>
</comment>
<reference evidence="1 2" key="2">
    <citation type="journal article" date="2022" name="Mol. Biol. Evol.">
        <title>Comparative Genomics Reveals Insights into the Divergent Evolution of Astigmatic Mites and Household Pest Adaptations.</title>
        <authorList>
            <person name="Xiong Q."/>
            <person name="Wan A.T."/>
            <person name="Liu X."/>
            <person name="Fung C.S."/>
            <person name="Xiao X."/>
            <person name="Malainual N."/>
            <person name="Hou J."/>
            <person name="Wang L."/>
            <person name="Wang M."/>
            <person name="Yang K.Y."/>
            <person name="Cui Y."/>
            <person name="Leung E.L."/>
            <person name="Nong W."/>
            <person name="Shin S.K."/>
            <person name="Au S.W."/>
            <person name="Jeong K.Y."/>
            <person name="Chew F.T."/>
            <person name="Hui J.H."/>
            <person name="Leung T.F."/>
            <person name="Tungtrongchitr A."/>
            <person name="Zhong N."/>
            <person name="Liu Z."/>
            <person name="Tsui S.K."/>
        </authorList>
    </citation>
    <scope>NUCLEOTIDE SEQUENCE [LARGE SCALE GENOMIC DNA]</scope>
    <source>
        <strain evidence="1">Derp</strain>
    </source>
</reference>
<proteinExistence type="predicted"/>
<evidence type="ECO:0000313" key="2">
    <source>
        <dbReference type="Proteomes" id="UP000887458"/>
    </source>
</evidence>
<name>A0ABQ8ISP4_DERPT</name>
<evidence type="ECO:0000313" key="1">
    <source>
        <dbReference type="EMBL" id="KAH9413217.1"/>
    </source>
</evidence>
<dbReference type="EMBL" id="NJHN03000123">
    <property type="protein sequence ID" value="KAH9413217.1"/>
    <property type="molecule type" value="Genomic_DNA"/>
</dbReference>
<sequence length="76" mass="8841">MNRISICQIIHPDGNDDYLNLMIDVCCVSMMSQTRYLLIEYIRSSHLWICLQRSQIFQVSIVFDQNDCLSLLLTGV</sequence>
<dbReference type="Proteomes" id="UP000887458">
    <property type="component" value="Unassembled WGS sequence"/>
</dbReference>
<organism evidence="1 2">
    <name type="scientific">Dermatophagoides pteronyssinus</name>
    <name type="common">European house dust mite</name>
    <dbReference type="NCBI Taxonomy" id="6956"/>
    <lineage>
        <taxon>Eukaryota</taxon>
        <taxon>Metazoa</taxon>
        <taxon>Ecdysozoa</taxon>
        <taxon>Arthropoda</taxon>
        <taxon>Chelicerata</taxon>
        <taxon>Arachnida</taxon>
        <taxon>Acari</taxon>
        <taxon>Acariformes</taxon>
        <taxon>Sarcoptiformes</taxon>
        <taxon>Astigmata</taxon>
        <taxon>Psoroptidia</taxon>
        <taxon>Analgoidea</taxon>
        <taxon>Pyroglyphidae</taxon>
        <taxon>Dermatophagoidinae</taxon>
        <taxon>Dermatophagoides</taxon>
    </lineage>
</organism>
<keyword evidence="2" id="KW-1185">Reference proteome</keyword>
<protein>
    <submittedName>
        <fullName evidence="1">Uncharacterized protein</fullName>
    </submittedName>
</protein>
<reference evidence="1 2" key="1">
    <citation type="journal article" date="2018" name="J. Allergy Clin. Immunol.">
        <title>High-quality assembly of Dermatophagoides pteronyssinus genome and transcriptome reveals a wide range of novel allergens.</title>
        <authorList>
            <person name="Liu X.Y."/>
            <person name="Yang K.Y."/>
            <person name="Wang M.Q."/>
            <person name="Kwok J.S."/>
            <person name="Zeng X."/>
            <person name="Yang Z."/>
            <person name="Xiao X.J."/>
            <person name="Lau C.P."/>
            <person name="Li Y."/>
            <person name="Huang Z.M."/>
            <person name="Ba J.G."/>
            <person name="Yim A.K."/>
            <person name="Ouyang C.Y."/>
            <person name="Ngai S.M."/>
            <person name="Chan T.F."/>
            <person name="Leung E.L."/>
            <person name="Liu L."/>
            <person name="Liu Z.G."/>
            <person name="Tsui S.K."/>
        </authorList>
    </citation>
    <scope>NUCLEOTIDE SEQUENCE [LARGE SCALE GENOMIC DNA]</scope>
    <source>
        <strain evidence="1">Derp</strain>
    </source>
</reference>